<dbReference type="Proteomes" id="UP001243420">
    <property type="component" value="Chromosome"/>
</dbReference>
<reference evidence="4 5" key="1">
    <citation type="submission" date="2023-04" db="EMBL/GenBank/DDBJ databases">
        <title>Jannaschia ovalis sp. nov., a marine bacterium isolated from sea tidal flat.</title>
        <authorList>
            <person name="Kwon D.Y."/>
            <person name="Kim J.-J."/>
        </authorList>
    </citation>
    <scope>NUCLEOTIDE SEQUENCE [LARGE SCALE GENOMIC DNA]</scope>
    <source>
        <strain evidence="4 5">GRR-S6-38</strain>
    </source>
</reference>
<dbReference type="PANTHER" id="PTHR31005">
    <property type="entry name" value="DUF4139 DOMAIN-CONTAINING PROTEIN"/>
    <property type="match status" value="1"/>
</dbReference>
<accession>A0ABY8L8I2</accession>
<protein>
    <submittedName>
        <fullName evidence="4">DUF4139 domain-containing protein</fullName>
    </submittedName>
</protein>
<evidence type="ECO:0000313" key="5">
    <source>
        <dbReference type="Proteomes" id="UP001243420"/>
    </source>
</evidence>
<feature type="coiled-coil region" evidence="1">
    <location>
        <begin position="166"/>
        <end position="193"/>
    </location>
</feature>
<feature type="domain" description="DUF4139" evidence="3">
    <location>
        <begin position="229"/>
        <end position="529"/>
    </location>
</feature>
<keyword evidence="5" id="KW-1185">Reference proteome</keyword>
<dbReference type="Pfam" id="PF13598">
    <property type="entry name" value="DUF4139"/>
    <property type="match status" value="1"/>
</dbReference>
<gene>
    <name evidence="4" type="ORF">P8627_10110</name>
</gene>
<name>A0ABY8L8I2_9RHOB</name>
<keyword evidence="2" id="KW-0732">Signal</keyword>
<dbReference type="InterPro" id="IPR037291">
    <property type="entry name" value="DUF4139"/>
</dbReference>
<feature type="coiled-coil region" evidence="1">
    <location>
        <begin position="101"/>
        <end position="128"/>
    </location>
</feature>
<feature type="signal peptide" evidence="2">
    <location>
        <begin position="1"/>
        <end position="16"/>
    </location>
</feature>
<dbReference type="RefSeq" id="WP_279963975.1">
    <property type="nucleotide sequence ID" value="NZ_CP122537.1"/>
</dbReference>
<evidence type="ECO:0000259" key="3">
    <source>
        <dbReference type="Pfam" id="PF13598"/>
    </source>
</evidence>
<evidence type="ECO:0000256" key="2">
    <source>
        <dbReference type="SAM" id="SignalP"/>
    </source>
</evidence>
<evidence type="ECO:0000313" key="4">
    <source>
        <dbReference type="EMBL" id="WGH77401.1"/>
    </source>
</evidence>
<proteinExistence type="predicted"/>
<dbReference type="EMBL" id="CP122537">
    <property type="protein sequence ID" value="WGH77401.1"/>
    <property type="molecule type" value="Genomic_DNA"/>
</dbReference>
<dbReference type="PANTHER" id="PTHR31005:SF8">
    <property type="entry name" value="DUF4139 DOMAIN-CONTAINING PROTEIN"/>
    <property type="match status" value="1"/>
</dbReference>
<organism evidence="4 5">
    <name type="scientific">Jannaschia ovalis</name>
    <dbReference type="NCBI Taxonomy" id="3038773"/>
    <lineage>
        <taxon>Bacteria</taxon>
        <taxon>Pseudomonadati</taxon>
        <taxon>Pseudomonadota</taxon>
        <taxon>Alphaproteobacteria</taxon>
        <taxon>Rhodobacterales</taxon>
        <taxon>Roseobacteraceae</taxon>
        <taxon>Jannaschia</taxon>
    </lineage>
</organism>
<dbReference type="InterPro" id="IPR011935">
    <property type="entry name" value="CHP02231"/>
</dbReference>
<sequence length="537" mass="56828">MRLALVLAILPGLAFAEDVTVLAPVTAATIFPNGLTLTREGRAELPAGRHRLLIPMPEDAGFLPDLALTGAALGPVERLSDAVADGRGLFDAAQRAAFDAMETAEAALENARDAADRARTEAEAAEAAQAFWRSITGEALTGLDPQALAATAAQVAEGVAAAQARAIAARAAVRQARDAIEAAERDLAQARRDLAATGPDFGPVDMLAVAVTLEAPGAVAVTLTQPGAGGWAPVYDATLDEDAGRLTLARKLRVTQRSGLPMRDVALTLSTADPYAQTAPTEPQPDLARIVPQDAPARGSFREAEIASDMMRAAPAPALAEQVVAGVRLDGPVVTYAYPRPATLPTGGDPVVLALDDLVFDARPFARAVPRRDTTAFLMAEFENTTPEPILPGALTLFRGDARVGEARLPLIPAGDEAELAFGPLPAIRLEFVALDNETGDRGIITSSATRVQDLVYRIRNLSDAPETVETRIALPFSEQEALELDVRVRPEPDRTDIEDKRAVGEWVLPLAPGSETEIRVRIEAGWPEGQILIWEP</sequence>
<feature type="chain" id="PRO_5045740904" evidence="2">
    <location>
        <begin position="17"/>
        <end position="537"/>
    </location>
</feature>
<dbReference type="NCBIfam" id="TIGR02231">
    <property type="entry name" value="mucoidy inhibitor MuiA family protein"/>
    <property type="match status" value="1"/>
</dbReference>
<evidence type="ECO:0000256" key="1">
    <source>
        <dbReference type="SAM" id="Coils"/>
    </source>
</evidence>
<keyword evidence="1" id="KW-0175">Coiled coil</keyword>